<dbReference type="CDD" id="cd17536">
    <property type="entry name" value="REC_YesN-like"/>
    <property type="match status" value="1"/>
</dbReference>
<evidence type="ECO:0000256" key="1">
    <source>
        <dbReference type="ARBA" id="ARBA00004496"/>
    </source>
</evidence>
<keyword evidence="3 8" id="KW-0597">Phosphoprotein</keyword>
<evidence type="ECO:0000256" key="2">
    <source>
        <dbReference type="ARBA" id="ARBA00022490"/>
    </source>
</evidence>
<dbReference type="SMART" id="SM00342">
    <property type="entry name" value="HTH_ARAC"/>
    <property type="match status" value="1"/>
</dbReference>
<reference evidence="11 12" key="1">
    <citation type="submission" date="2018-07" db="EMBL/GenBank/DDBJ databases">
        <title>Genomic Encyclopedia of Type Strains, Phase III (KMG-III): the genomes of soil and plant-associated and newly described type strains.</title>
        <authorList>
            <person name="Whitman W."/>
        </authorList>
    </citation>
    <scope>NUCLEOTIDE SEQUENCE [LARGE SCALE GENOMIC DNA]</scope>
    <source>
        <strain evidence="11 12">CECT 7287</strain>
    </source>
</reference>
<gene>
    <name evidence="11" type="ORF">DFP98_13461</name>
</gene>
<dbReference type="InterPro" id="IPR009057">
    <property type="entry name" value="Homeodomain-like_sf"/>
</dbReference>
<dbReference type="PROSITE" id="PS01124">
    <property type="entry name" value="HTH_ARAC_FAMILY_2"/>
    <property type="match status" value="1"/>
</dbReference>
<dbReference type="GO" id="GO:0043565">
    <property type="term" value="F:sequence-specific DNA binding"/>
    <property type="evidence" value="ECO:0007669"/>
    <property type="project" value="InterPro"/>
</dbReference>
<comment type="subcellular location">
    <subcellularLocation>
        <location evidence="1">Cytoplasm</location>
    </subcellularLocation>
</comment>
<evidence type="ECO:0000256" key="6">
    <source>
        <dbReference type="ARBA" id="ARBA00023125"/>
    </source>
</evidence>
<keyword evidence="2" id="KW-0963">Cytoplasm</keyword>
<sequence length="541" mass="62137">MYRVLIAEDEMLVRMGLKHSIDWSEYHMTVIADVANGQEALEIYRREMPELLITDIKMPIMDGMELIAKARELNPDAQIVILTCVEDFETVRKALTHNVQDYILKLEMTTEDMGTVLANIRDRLDRLHKSAHTRSDVDIHILKDNLMKEYLLGTRYSEAEFTAKAANLNMRLHPHRLVVTLMEIDRFDLLCKRFKDQKGQLVRMSLLNVLSEVLTNYGCGEAFADADSRYLLVFGFDECSGEQSITDTVNTIVEHIRSVLNMYFNISVSFVINRPQIGYPSMKKQYSECLAKLEDRFFLGVGSNTYVGGQQPMRIPEQIGSDLLRLVQDWQTNDAAKKTLERTMRTFLTQDTAVNAADVKRTFKVWVLMAALAVRLSQANLPELVADYSDRMAGARTLQELADTFRTYLQTIGDFLSNKTTLSKEVSDVIRYIDDNYKRELTLAELAEVVHVSPNYLSSLFKKEAGINYADYLLQYRIDRAKELLLGTFSKTYEIAEQTGFANQSYFSRAFKKLTGMGPKEYRREWTMHRDAEGEPNDEGH</sequence>
<organism evidence="11 12">
    <name type="scientific">Cohnella phaseoli</name>
    <dbReference type="NCBI Taxonomy" id="456490"/>
    <lineage>
        <taxon>Bacteria</taxon>
        <taxon>Bacillati</taxon>
        <taxon>Bacillota</taxon>
        <taxon>Bacilli</taxon>
        <taxon>Bacillales</taxon>
        <taxon>Paenibacillaceae</taxon>
        <taxon>Cohnella</taxon>
    </lineage>
</organism>
<dbReference type="PANTHER" id="PTHR42713">
    <property type="entry name" value="HISTIDINE KINASE-RELATED"/>
    <property type="match status" value="1"/>
</dbReference>
<protein>
    <submittedName>
        <fullName evidence="11">Response regulator receiver domain-containing protein</fullName>
    </submittedName>
</protein>
<dbReference type="Pfam" id="PF00072">
    <property type="entry name" value="Response_reg"/>
    <property type="match status" value="1"/>
</dbReference>
<comment type="caution">
    <text evidence="11">The sequence shown here is derived from an EMBL/GenBank/DDBJ whole genome shotgun (WGS) entry which is preliminary data.</text>
</comment>
<keyword evidence="12" id="KW-1185">Reference proteome</keyword>
<keyword evidence="7" id="KW-0804">Transcription</keyword>
<dbReference type="EMBL" id="QRDZ01000034">
    <property type="protein sequence ID" value="RED58219.1"/>
    <property type="molecule type" value="Genomic_DNA"/>
</dbReference>
<dbReference type="Gene3D" id="3.40.50.2300">
    <property type="match status" value="1"/>
</dbReference>
<dbReference type="InterPro" id="IPR011006">
    <property type="entry name" value="CheY-like_superfamily"/>
</dbReference>
<keyword evidence="5" id="KW-0805">Transcription regulation</keyword>
<evidence type="ECO:0000259" key="9">
    <source>
        <dbReference type="PROSITE" id="PS01124"/>
    </source>
</evidence>
<dbReference type="InterPro" id="IPR018060">
    <property type="entry name" value="HTH_AraC"/>
</dbReference>
<evidence type="ECO:0000256" key="3">
    <source>
        <dbReference type="ARBA" id="ARBA00022553"/>
    </source>
</evidence>
<dbReference type="RefSeq" id="WP_116064584.1">
    <property type="nucleotide sequence ID" value="NZ_QRDZ01000034.1"/>
</dbReference>
<evidence type="ECO:0000259" key="10">
    <source>
        <dbReference type="PROSITE" id="PS50110"/>
    </source>
</evidence>
<feature type="modified residue" description="4-aspartylphosphate" evidence="8">
    <location>
        <position position="55"/>
    </location>
</feature>
<dbReference type="SMART" id="SM00448">
    <property type="entry name" value="REC"/>
    <property type="match status" value="1"/>
</dbReference>
<dbReference type="Proteomes" id="UP000256977">
    <property type="component" value="Unassembled WGS sequence"/>
</dbReference>
<feature type="domain" description="Response regulatory" evidence="10">
    <location>
        <begin position="3"/>
        <end position="120"/>
    </location>
</feature>
<accession>A0A3D9I9J5</accession>
<evidence type="ECO:0000256" key="7">
    <source>
        <dbReference type="ARBA" id="ARBA00023163"/>
    </source>
</evidence>
<evidence type="ECO:0000256" key="8">
    <source>
        <dbReference type="PROSITE-ProRule" id="PRU00169"/>
    </source>
</evidence>
<dbReference type="SUPFAM" id="SSF52172">
    <property type="entry name" value="CheY-like"/>
    <property type="match status" value="1"/>
</dbReference>
<dbReference type="PROSITE" id="PS50110">
    <property type="entry name" value="RESPONSE_REGULATORY"/>
    <property type="match status" value="1"/>
</dbReference>
<evidence type="ECO:0000313" key="12">
    <source>
        <dbReference type="Proteomes" id="UP000256977"/>
    </source>
</evidence>
<evidence type="ECO:0000313" key="11">
    <source>
        <dbReference type="EMBL" id="RED58219.1"/>
    </source>
</evidence>
<keyword evidence="6" id="KW-0238">DNA-binding</keyword>
<dbReference type="OrthoDB" id="342399at2"/>
<evidence type="ECO:0000256" key="5">
    <source>
        <dbReference type="ARBA" id="ARBA00023015"/>
    </source>
</evidence>
<dbReference type="GO" id="GO:0000160">
    <property type="term" value="P:phosphorelay signal transduction system"/>
    <property type="evidence" value="ECO:0007669"/>
    <property type="project" value="UniProtKB-KW"/>
</dbReference>
<dbReference type="InterPro" id="IPR020449">
    <property type="entry name" value="Tscrpt_reg_AraC-type_HTH"/>
</dbReference>
<evidence type="ECO:0000256" key="4">
    <source>
        <dbReference type="ARBA" id="ARBA00023012"/>
    </source>
</evidence>
<keyword evidence="4" id="KW-0902">Two-component regulatory system</keyword>
<proteinExistence type="predicted"/>
<dbReference type="InterPro" id="IPR001789">
    <property type="entry name" value="Sig_transdc_resp-reg_receiver"/>
</dbReference>
<name>A0A3D9I9J5_9BACL</name>
<feature type="domain" description="HTH araC/xylS-type" evidence="9">
    <location>
        <begin position="427"/>
        <end position="525"/>
    </location>
</feature>
<dbReference type="InterPro" id="IPR051552">
    <property type="entry name" value="HptR"/>
</dbReference>
<dbReference type="Gene3D" id="1.10.10.60">
    <property type="entry name" value="Homeodomain-like"/>
    <property type="match status" value="2"/>
</dbReference>
<dbReference type="GO" id="GO:0003700">
    <property type="term" value="F:DNA-binding transcription factor activity"/>
    <property type="evidence" value="ECO:0007669"/>
    <property type="project" value="InterPro"/>
</dbReference>
<dbReference type="SUPFAM" id="SSF46689">
    <property type="entry name" value="Homeodomain-like"/>
    <property type="match status" value="2"/>
</dbReference>
<dbReference type="AlphaFoldDB" id="A0A3D9I9J5"/>
<dbReference type="PANTHER" id="PTHR42713:SF3">
    <property type="entry name" value="TRANSCRIPTIONAL REGULATORY PROTEIN HPTR"/>
    <property type="match status" value="1"/>
</dbReference>
<dbReference type="GO" id="GO:0005737">
    <property type="term" value="C:cytoplasm"/>
    <property type="evidence" value="ECO:0007669"/>
    <property type="project" value="UniProtKB-SubCell"/>
</dbReference>
<dbReference type="Pfam" id="PF12833">
    <property type="entry name" value="HTH_18"/>
    <property type="match status" value="1"/>
</dbReference>
<dbReference type="PRINTS" id="PR00032">
    <property type="entry name" value="HTHARAC"/>
</dbReference>